<dbReference type="InterPro" id="IPR005475">
    <property type="entry name" value="Transketolase-like_Pyr-bd"/>
</dbReference>
<evidence type="ECO:0000313" key="5">
    <source>
        <dbReference type="EMBL" id="KIQ95151.1"/>
    </source>
</evidence>
<organism evidence="5 6">
    <name type="scientific">Anoxybacillus thermarum</name>
    <dbReference type="NCBI Taxonomy" id="404937"/>
    <lineage>
        <taxon>Bacteria</taxon>
        <taxon>Bacillati</taxon>
        <taxon>Bacillota</taxon>
        <taxon>Bacilli</taxon>
        <taxon>Bacillales</taxon>
        <taxon>Anoxybacillaceae</taxon>
        <taxon>Anoxybacillus</taxon>
    </lineage>
</organism>
<dbReference type="InterPro" id="IPR009014">
    <property type="entry name" value="Transketo_C/PFOR_II"/>
</dbReference>
<feature type="domain" description="Transketolase-like pyrimidine-binding" evidence="4">
    <location>
        <begin position="1"/>
        <end position="163"/>
    </location>
</feature>
<evidence type="ECO:0000256" key="2">
    <source>
        <dbReference type="ARBA" id="ARBA00007131"/>
    </source>
</evidence>
<evidence type="ECO:0000256" key="1">
    <source>
        <dbReference type="ARBA" id="ARBA00001964"/>
    </source>
</evidence>
<evidence type="ECO:0000259" key="4">
    <source>
        <dbReference type="SMART" id="SM00861"/>
    </source>
</evidence>
<dbReference type="EMBL" id="JXTH01000009">
    <property type="protein sequence ID" value="KIQ95151.1"/>
    <property type="molecule type" value="Genomic_DNA"/>
</dbReference>
<dbReference type="PANTHER" id="PTHR43825:SF5">
    <property type="entry name" value="HYPOTHETICAL TRANSKETOLASE FAMILY PROTEIN"/>
    <property type="match status" value="1"/>
</dbReference>
<dbReference type="Pfam" id="PF02779">
    <property type="entry name" value="Transket_pyr"/>
    <property type="match status" value="1"/>
</dbReference>
<dbReference type="PATRIC" id="fig|404937.3.peg.717"/>
<sequence length="306" mass="33697">MRKTFIESLIKEARQNPNIFLITPDLGFSVLEPFAEEFPDRFLNVGIAEQNAVGVATGLALSGKIVYVYSIIPFVTMRCFEQVRIDVAYMNTKVRLVGVGAGFSYGSAGATHHAIEDIAVMRALPNMTVCCPGDPLEVKGIVQESVTYQGPMYIRLAKSGEPQIHPDDTEIQIGKSVVVHEGDQFAILTTSNMLDVGYKVAQVFRRQGVKCSLISFHTLKPFDHLKVAELIDSELPIITLEEHNIIGGLGSIVAEQIAESGRGVKFKRIAIPDQYSHFVGSQAYIREKFGLSESQIVETIQSFIGF</sequence>
<dbReference type="Proteomes" id="UP000032102">
    <property type="component" value="Unassembled WGS sequence"/>
</dbReference>
<evidence type="ECO:0000313" key="6">
    <source>
        <dbReference type="Proteomes" id="UP000032102"/>
    </source>
</evidence>
<dbReference type="CDD" id="cd07033">
    <property type="entry name" value="TPP_PYR_DXS_TK_like"/>
    <property type="match status" value="1"/>
</dbReference>
<dbReference type="Pfam" id="PF02780">
    <property type="entry name" value="Transketolase_C"/>
    <property type="match status" value="1"/>
</dbReference>
<dbReference type="PANTHER" id="PTHR43825">
    <property type="entry name" value="PYRUVATE DEHYDROGENASE E1 COMPONENT"/>
    <property type="match status" value="1"/>
</dbReference>
<keyword evidence="6" id="KW-1185">Reference proteome</keyword>
<dbReference type="GO" id="GO:0008661">
    <property type="term" value="F:1-deoxy-D-xylulose-5-phosphate synthase activity"/>
    <property type="evidence" value="ECO:0007669"/>
    <property type="project" value="UniProtKB-EC"/>
</dbReference>
<dbReference type="SMART" id="SM00861">
    <property type="entry name" value="Transket_pyr"/>
    <property type="match status" value="1"/>
</dbReference>
<accession>A0A0D0S2D5</accession>
<comment type="caution">
    <text evidence="5">The sequence shown here is derived from an EMBL/GenBank/DDBJ whole genome shotgun (WGS) entry which is preliminary data.</text>
</comment>
<dbReference type="AlphaFoldDB" id="A0A0D0S2D5"/>
<keyword evidence="5" id="KW-0808">Transferase</keyword>
<dbReference type="InterPro" id="IPR029061">
    <property type="entry name" value="THDP-binding"/>
</dbReference>
<dbReference type="Gene3D" id="3.40.50.920">
    <property type="match status" value="1"/>
</dbReference>
<dbReference type="RefSeq" id="WP_043964792.1">
    <property type="nucleotide sequence ID" value="NZ_JXTH01000009.1"/>
</dbReference>
<protein>
    <submittedName>
        <fullName evidence="5">1-deoxy-D-xylulose-5-phosphate synthase</fullName>
        <ecNumber evidence="5">2.2.1.7</ecNumber>
    </submittedName>
</protein>
<name>A0A0D0S2D5_9BACL</name>
<dbReference type="InterPro" id="IPR033248">
    <property type="entry name" value="Transketolase_C"/>
</dbReference>
<dbReference type="FunFam" id="3.40.50.970:FF:000129">
    <property type="entry name" value="Transketolase"/>
    <property type="match status" value="1"/>
</dbReference>
<reference evidence="5 6" key="1">
    <citation type="submission" date="2015-01" db="EMBL/GenBank/DDBJ databases">
        <title>Draft genome of Anoxybacillus thermarum strain AF/04.</title>
        <authorList>
            <person name="Poli A."/>
            <person name="Nicolaus B."/>
            <person name="Chan K.-G."/>
            <person name="Kahar U.M."/>
            <person name="Yaakob A.S."/>
            <person name="Chan C.S."/>
            <person name="Goh K.M."/>
        </authorList>
    </citation>
    <scope>NUCLEOTIDE SEQUENCE [LARGE SCALE GENOMIC DNA]</scope>
    <source>
        <strain evidence="5 6">AF/04</strain>
    </source>
</reference>
<dbReference type="SUPFAM" id="SSF52922">
    <property type="entry name" value="TK C-terminal domain-like"/>
    <property type="match status" value="1"/>
</dbReference>
<dbReference type="SUPFAM" id="SSF52518">
    <property type="entry name" value="Thiamin diphosphate-binding fold (THDP-binding)"/>
    <property type="match status" value="1"/>
</dbReference>
<proteinExistence type="inferred from homology"/>
<comment type="similarity">
    <text evidence="2">Belongs to the transketolase family.</text>
</comment>
<keyword evidence="3" id="KW-0786">Thiamine pyrophosphate</keyword>
<dbReference type="InterPro" id="IPR051157">
    <property type="entry name" value="PDH/Transketolase"/>
</dbReference>
<comment type="cofactor">
    <cofactor evidence="1">
        <name>thiamine diphosphate</name>
        <dbReference type="ChEBI" id="CHEBI:58937"/>
    </cofactor>
</comment>
<gene>
    <name evidence="5" type="ORF">LH47_00698</name>
</gene>
<dbReference type="EC" id="2.2.1.7" evidence="5"/>
<evidence type="ECO:0000256" key="3">
    <source>
        <dbReference type="ARBA" id="ARBA00023052"/>
    </source>
</evidence>
<dbReference type="Gene3D" id="3.40.50.970">
    <property type="match status" value="1"/>
</dbReference>